<dbReference type="RefSeq" id="WP_337092109.1">
    <property type="nucleotide sequence ID" value="NZ_JAPYKO010000003.1"/>
</dbReference>
<dbReference type="EMBL" id="JAPYKO010000003">
    <property type="protein sequence ID" value="MEI9401779.1"/>
    <property type="molecule type" value="Genomic_DNA"/>
</dbReference>
<accession>A0ABU8KAD7</accession>
<organism evidence="1 2">
    <name type="scientific">Mesorhizobium argentiipisi</name>
    <dbReference type="NCBI Taxonomy" id="3015175"/>
    <lineage>
        <taxon>Bacteria</taxon>
        <taxon>Pseudomonadati</taxon>
        <taxon>Pseudomonadota</taxon>
        <taxon>Alphaproteobacteria</taxon>
        <taxon>Hyphomicrobiales</taxon>
        <taxon>Phyllobacteriaceae</taxon>
        <taxon>Mesorhizobium</taxon>
    </lineage>
</organism>
<proteinExistence type="predicted"/>
<evidence type="ECO:0000313" key="2">
    <source>
        <dbReference type="Proteomes" id="UP001366503"/>
    </source>
</evidence>
<evidence type="ECO:0000313" key="1">
    <source>
        <dbReference type="EMBL" id="MEI9401779.1"/>
    </source>
</evidence>
<name>A0ABU8KAD7_9HYPH</name>
<comment type="caution">
    <text evidence="1">The sequence shown here is derived from an EMBL/GenBank/DDBJ whole genome shotgun (WGS) entry which is preliminary data.</text>
</comment>
<gene>
    <name evidence="1" type="ORF">O7A05_06235</name>
</gene>
<protein>
    <submittedName>
        <fullName evidence="1">Uncharacterized protein</fullName>
    </submittedName>
</protein>
<dbReference type="Proteomes" id="UP001366503">
    <property type="component" value="Unassembled WGS sequence"/>
</dbReference>
<keyword evidence="2" id="KW-1185">Reference proteome</keyword>
<sequence>MLDLAVIVPILPKGGTATRHFTAQVVGAVPIENEAIYVWLTTAGSPEPRAYVLPWSQQAAQQLQDARGKAEADGTGLEMKMQAADAGLDTREPMFYARPHPALPAKDYQSGVRPLAIHSRGRSRVFRFVFRSCSLGRWRRGSFVSVQQRRDSAQ</sequence>
<reference evidence="1 2" key="1">
    <citation type="submission" date="2022-12" db="EMBL/GenBank/DDBJ databases">
        <authorList>
            <person name="Muema E."/>
        </authorList>
    </citation>
    <scope>NUCLEOTIDE SEQUENCE [LARGE SCALE GENOMIC DNA]</scope>
    <source>
        <strain evidence="2">1330</strain>
    </source>
</reference>